<dbReference type="Gene3D" id="3.30.70.100">
    <property type="match status" value="1"/>
</dbReference>
<dbReference type="Pfam" id="PF00403">
    <property type="entry name" value="HMA"/>
    <property type="match status" value="1"/>
</dbReference>
<sequence length="145" mass="16669">MCCTRCEDQVRDALYALRGVEGVVCDLYNQRVTVAGYLEPALALQQLRRVKNGASFCSQISHGRQHRYEVSLYQKSHSGRQDQRDRKAYAQLDTIEQRSHSENRYNCSSSESYSRSFCPSHRDTTGTHYVSVPNPMIATRVEWES</sequence>
<dbReference type="EnsemblPlants" id="Pp3c13_3330V3.1">
    <property type="protein sequence ID" value="PAC:32930509.CDS.1"/>
    <property type="gene ID" value="Pp3c13_3330"/>
</dbReference>
<feature type="compositionally biased region" description="Low complexity" evidence="2">
    <location>
        <begin position="104"/>
        <end position="118"/>
    </location>
</feature>
<dbReference type="GO" id="GO:0046872">
    <property type="term" value="F:metal ion binding"/>
    <property type="evidence" value="ECO:0007669"/>
    <property type="project" value="UniProtKB-KW"/>
</dbReference>
<evidence type="ECO:0000313" key="6">
    <source>
        <dbReference type="Proteomes" id="UP000006727"/>
    </source>
</evidence>
<evidence type="ECO:0000313" key="5">
    <source>
        <dbReference type="EnsemblPlants" id="PAC:32930509.CDS.1"/>
    </source>
</evidence>
<dbReference type="EnsemblPlants" id="Pp3c13_3330V3.2">
    <property type="protein sequence ID" value="PAC:32930510.CDS.1"/>
    <property type="gene ID" value="Pp3c13_3330"/>
</dbReference>
<dbReference type="Proteomes" id="UP000006727">
    <property type="component" value="Chromosome 13"/>
</dbReference>
<dbReference type="Gramene" id="Pp3c13_3330V3.2">
    <property type="protein sequence ID" value="PAC:32930510.CDS.1"/>
    <property type="gene ID" value="Pp3c13_3330"/>
</dbReference>
<accession>A0A2K1JKM4</accession>
<proteinExistence type="predicted"/>
<dbReference type="GeneID" id="112290384"/>
<dbReference type="RefSeq" id="XP_073394283.1">
    <property type="nucleotide sequence ID" value="XM_073538182.1"/>
</dbReference>
<dbReference type="PROSITE" id="PS50846">
    <property type="entry name" value="HMA_2"/>
    <property type="match status" value="1"/>
</dbReference>
<dbReference type="EMBL" id="ABEU02000013">
    <property type="protein sequence ID" value="PNR42091.1"/>
    <property type="molecule type" value="Genomic_DNA"/>
</dbReference>
<reference evidence="5" key="3">
    <citation type="submission" date="2020-12" db="UniProtKB">
        <authorList>
            <consortium name="EnsemblPlants"/>
        </authorList>
    </citation>
    <scope>IDENTIFICATION</scope>
</reference>
<feature type="region of interest" description="Disordered" evidence="2">
    <location>
        <begin position="93"/>
        <end position="118"/>
    </location>
</feature>
<reference evidence="4 6" key="1">
    <citation type="journal article" date="2008" name="Science">
        <title>The Physcomitrella genome reveals evolutionary insights into the conquest of land by plants.</title>
        <authorList>
            <person name="Rensing S."/>
            <person name="Lang D."/>
            <person name="Zimmer A."/>
            <person name="Terry A."/>
            <person name="Salamov A."/>
            <person name="Shapiro H."/>
            <person name="Nishiyama T."/>
            <person name="Perroud P.-F."/>
            <person name="Lindquist E."/>
            <person name="Kamisugi Y."/>
            <person name="Tanahashi T."/>
            <person name="Sakakibara K."/>
            <person name="Fujita T."/>
            <person name="Oishi K."/>
            <person name="Shin-I T."/>
            <person name="Kuroki Y."/>
            <person name="Toyoda A."/>
            <person name="Suzuki Y."/>
            <person name="Hashimoto A."/>
            <person name="Yamaguchi K."/>
            <person name="Sugano A."/>
            <person name="Kohara Y."/>
            <person name="Fujiyama A."/>
            <person name="Anterola A."/>
            <person name="Aoki S."/>
            <person name="Ashton N."/>
            <person name="Barbazuk W.B."/>
            <person name="Barker E."/>
            <person name="Bennetzen J."/>
            <person name="Bezanilla M."/>
            <person name="Blankenship R."/>
            <person name="Cho S.H."/>
            <person name="Dutcher S."/>
            <person name="Estelle M."/>
            <person name="Fawcett J.A."/>
            <person name="Gundlach H."/>
            <person name="Hanada K."/>
            <person name="Heyl A."/>
            <person name="Hicks K.A."/>
            <person name="Hugh J."/>
            <person name="Lohr M."/>
            <person name="Mayer K."/>
            <person name="Melkozernov A."/>
            <person name="Murata T."/>
            <person name="Nelson D."/>
            <person name="Pils B."/>
            <person name="Prigge M."/>
            <person name="Reiss B."/>
            <person name="Renner T."/>
            <person name="Rombauts S."/>
            <person name="Rushton P."/>
            <person name="Sanderfoot A."/>
            <person name="Schween G."/>
            <person name="Shiu S.-H."/>
            <person name="Stueber K."/>
            <person name="Theodoulou F.L."/>
            <person name="Tu H."/>
            <person name="Van de Peer Y."/>
            <person name="Verrier P.J."/>
            <person name="Waters E."/>
            <person name="Wood A."/>
            <person name="Yang L."/>
            <person name="Cove D."/>
            <person name="Cuming A."/>
            <person name="Hasebe M."/>
            <person name="Lucas S."/>
            <person name="Mishler D.B."/>
            <person name="Reski R."/>
            <person name="Grigoriev I."/>
            <person name="Quatrano R.S."/>
            <person name="Boore J.L."/>
        </authorList>
    </citation>
    <scope>NUCLEOTIDE SEQUENCE [LARGE SCALE GENOMIC DNA]</scope>
    <source>
        <strain evidence="5 6">cv. Gransden 2004</strain>
    </source>
</reference>
<keyword evidence="1" id="KW-0479">Metal-binding</keyword>
<dbReference type="PANTHER" id="PTHR22814:SF336">
    <property type="entry name" value="HEAVY METAL-ASSOCIATED ISOPRENYLATED PLANT PROTEIN 23"/>
    <property type="match status" value="1"/>
</dbReference>
<protein>
    <recommendedName>
        <fullName evidence="3">HMA domain-containing protein</fullName>
    </recommendedName>
</protein>
<evidence type="ECO:0000313" key="4">
    <source>
        <dbReference type="EMBL" id="PNR42091.1"/>
    </source>
</evidence>
<keyword evidence="6" id="KW-1185">Reference proteome</keyword>
<dbReference type="SUPFAM" id="SSF55008">
    <property type="entry name" value="HMA, heavy metal-associated domain"/>
    <property type="match status" value="1"/>
</dbReference>
<dbReference type="Gramene" id="Pp3c13_3330V3.1">
    <property type="protein sequence ID" value="PAC:32930509.CDS.1"/>
    <property type="gene ID" value="Pp3c13_3330"/>
</dbReference>
<gene>
    <name evidence="5" type="primary">LOC112290384</name>
    <name evidence="4" type="ORF">PHYPA_016920</name>
</gene>
<dbReference type="AlphaFoldDB" id="A0A2K1JKM4"/>
<organism evidence="4">
    <name type="scientific">Physcomitrium patens</name>
    <name type="common">Spreading-leaved earth moss</name>
    <name type="synonym">Physcomitrella patens</name>
    <dbReference type="NCBI Taxonomy" id="3218"/>
    <lineage>
        <taxon>Eukaryota</taxon>
        <taxon>Viridiplantae</taxon>
        <taxon>Streptophyta</taxon>
        <taxon>Embryophyta</taxon>
        <taxon>Bryophyta</taxon>
        <taxon>Bryophytina</taxon>
        <taxon>Bryopsida</taxon>
        <taxon>Funariidae</taxon>
        <taxon>Funariales</taxon>
        <taxon>Funariaceae</taxon>
        <taxon>Physcomitrium</taxon>
    </lineage>
</organism>
<dbReference type="InterPro" id="IPR006121">
    <property type="entry name" value="HMA_dom"/>
</dbReference>
<dbReference type="OrthoDB" id="689350at2759"/>
<evidence type="ECO:0000259" key="3">
    <source>
        <dbReference type="PROSITE" id="PS50846"/>
    </source>
</evidence>
<dbReference type="InterPro" id="IPR036163">
    <property type="entry name" value="HMA_dom_sf"/>
</dbReference>
<dbReference type="PaxDb" id="3218-PP1S107_86V6.1"/>
<reference evidence="4 6" key="2">
    <citation type="journal article" date="2018" name="Plant J.">
        <title>The Physcomitrella patens chromosome-scale assembly reveals moss genome structure and evolution.</title>
        <authorList>
            <person name="Lang D."/>
            <person name="Ullrich K.K."/>
            <person name="Murat F."/>
            <person name="Fuchs J."/>
            <person name="Jenkins J."/>
            <person name="Haas F.B."/>
            <person name="Piednoel M."/>
            <person name="Gundlach H."/>
            <person name="Van Bel M."/>
            <person name="Meyberg R."/>
            <person name="Vives C."/>
            <person name="Morata J."/>
            <person name="Symeonidi A."/>
            <person name="Hiss M."/>
            <person name="Muchero W."/>
            <person name="Kamisugi Y."/>
            <person name="Saleh O."/>
            <person name="Blanc G."/>
            <person name="Decker E.L."/>
            <person name="van Gessel N."/>
            <person name="Grimwood J."/>
            <person name="Hayes R.D."/>
            <person name="Graham S.W."/>
            <person name="Gunter L.E."/>
            <person name="McDaniel S.F."/>
            <person name="Hoernstein S.N.W."/>
            <person name="Larsson A."/>
            <person name="Li F.W."/>
            <person name="Perroud P.F."/>
            <person name="Phillips J."/>
            <person name="Ranjan P."/>
            <person name="Rokshar D.S."/>
            <person name="Rothfels C.J."/>
            <person name="Schneider L."/>
            <person name="Shu S."/>
            <person name="Stevenson D.W."/>
            <person name="Thummler F."/>
            <person name="Tillich M."/>
            <person name="Villarreal Aguilar J.C."/>
            <person name="Widiez T."/>
            <person name="Wong G.K."/>
            <person name="Wymore A."/>
            <person name="Zhang Y."/>
            <person name="Zimmer A.D."/>
            <person name="Quatrano R.S."/>
            <person name="Mayer K.F.X."/>
            <person name="Goodstein D."/>
            <person name="Casacuberta J.M."/>
            <person name="Vandepoele K."/>
            <person name="Reski R."/>
            <person name="Cuming A.C."/>
            <person name="Tuskan G.A."/>
            <person name="Maumus F."/>
            <person name="Salse J."/>
            <person name="Schmutz J."/>
            <person name="Rensing S.A."/>
        </authorList>
    </citation>
    <scope>NUCLEOTIDE SEQUENCE [LARGE SCALE GENOMIC DNA]</scope>
    <source>
        <strain evidence="5 6">cv. Gransden 2004</strain>
    </source>
</reference>
<name>A0A2K1JKM4_PHYPA</name>
<dbReference type="PANTHER" id="PTHR22814">
    <property type="entry name" value="COPPER TRANSPORT PROTEIN ATOX1-RELATED"/>
    <property type="match status" value="1"/>
</dbReference>
<evidence type="ECO:0000256" key="2">
    <source>
        <dbReference type="SAM" id="MobiDB-lite"/>
    </source>
</evidence>
<feature type="domain" description="HMA" evidence="3">
    <location>
        <begin position="1"/>
        <end position="59"/>
    </location>
</feature>
<evidence type="ECO:0000256" key="1">
    <source>
        <dbReference type="ARBA" id="ARBA00022723"/>
    </source>
</evidence>
<dbReference type="CDD" id="cd00371">
    <property type="entry name" value="HMA"/>
    <property type="match status" value="1"/>
</dbReference>